<dbReference type="PANTHER" id="PTHR30399:SF1">
    <property type="entry name" value="UTP PYROPHOSPHATASE"/>
    <property type="match status" value="1"/>
</dbReference>
<evidence type="ECO:0000259" key="1">
    <source>
        <dbReference type="Pfam" id="PF01863"/>
    </source>
</evidence>
<accession>A0A430KQK0</accession>
<evidence type="ECO:0000313" key="3">
    <source>
        <dbReference type="Proteomes" id="UP000283087"/>
    </source>
</evidence>
<protein>
    <submittedName>
        <fullName evidence="2">M48 family peptidase</fullName>
    </submittedName>
</protein>
<reference evidence="2 3" key="1">
    <citation type="submission" date="2018-11" db="EMBL/GenBank/DDBJ databases">
        <title>The draft genome sequence of Amphritea opalescens ANRC-JH13T.</title>
        <authorList>
            <person name="Fang Z."/>
            <person name="Zhang Y."/>
            <person name="Han X."/>
        </authorList>
    </citation>
    <scope>NUCLEOTIDE SEQUENCE [LARGE SCALE GENOMIC DNA]</scope>
    <source>
        <strain evidence="2 3">ANRC-JH13</strain>
    </source>
</reference>
<organism evidence="2 3">
    <name type="scientific">Amphritea opalescens</name>
    <dbReference type="NCBI Taxonomy" id="2490544"/>
    <lineage>
        <taxon>Bacteria</taxon>
        <taxon>Pseudomonadati</taxon>
        <taxon>Pseudomonadota</taxon>
        <taxon>Gammaproteobacteria</taxon>
        <taxon>Oceanospirillales</taxon>
        <taxon>Oceanospirillaceae</taxon>
        <taxon>Amphritea</taxon>
    </lineage>
</organism>
<evidence type="ECO:0000313" key="2">
    <source>
        <dbReference type="EMBL" id="RTE65787.1"/>
    </source>
</evidence>
<comment type="caution">
    <text evidence="2">The sequence shown here is derived from an EMBL/GenBank/DDBJ whole genome shotgun (WGS) entry which is preliminary data.</text>
</comment>
<dbReference type="AlphaFoldDB" id="A0A430KQK0"/>
<gene>
    <name evidence="2" type="ORF">EH243_11020</name>
</gene>
<dbReference type="InterPro" id="IPR053136">
    <property type="entry name" value="UTP_pyrophosphatase-like"/>
</dbReference>
<dbReference type="CDD" id="cd07344">
    <property type="entry name" value="M48_yhfN_like"/>
    <property type="match status" value="1"/>
</dbReference>
<name>A0A430KQK0_9GAMM</name>
<dbReference type="Proteomes" id="UP000283087">
    <property type="component" value="Unassembled WGS sequence"/>
</dbReference>
<dbReference type="InterPro" id="IPR002725">
    <property type="entry name" value="YgjP-like_metallopeptidase"/>
</dbReference>
<keyword evidence="3" id="KW-1185">Reference proteome</keyword>
<dbReference type="PANTHER" id="PTHR30399">
    <property type="entry name" value="UNCHARACTERIZED PROTEIN YGJP"/>
    <property type="match status" value="1"/>
</dbReference>
<feature type="domain" description="YgjP-like metallopeptidase" evidence="1">
    <location>
        <begin position="99"/>
        <end position="157"/>
    </location>
</feature>
<proteinExistence type="predicted"/>
<dbReference type="RefSeq" id="WP_126158710.1">
    <property type="nucleotide sequence ID" value="NZ_RQXW01000008.1"/>
</dbReference>
<sequence length="170" mass="19846">MSGSRNIDYLAGYSAELQQQVTQLIDAGKLPDYLRQRYQGGHGVSNSKSLYQYTLTLKNTHLKKSAPLSKVEYDDRIDVIHNALGLHTHISRVQGNKLRAKKEIRIASLFKQTPEPFLRMIVVHELAHIREKEHNRAFYNLCQYMEPDYHQLELDLRLYLTCLERFGPIY</sequence>
<dbReference type="OrthoDB" id="9000630at2"/>
<dbReference type="Gene3D" id="3.30.2010.10">
    <property type="entry name" value="Metalloproteases ('zincins'), catalytic domain"/>
    <property type="match status" value="1"/>
</dbReference>
<dbReference type="Pfam" id="PF01863">
    <property type="entry name" value="YgjP-like"/>
    <property type="match status" value="1"/>
</dbReference>
<dbReference type="EMBL" id="RQXW01000008">
    <property type="protein sequence ID" value="RTE65787.1"/>
    <property type="molecule type" value="Genomic_DNA"/>
</dbReference>